<proteinExistence type="predicted"/>
<feature type="transmembrane region" description="Helical" evidence="2">
    <location>
        <begin position="123"/>
        <end position="142"/>
    </location>
</feature>
<keyword evidence="4" id="KW-1185">Reference proteome</keyword>
<accession>A0A4Q7V0F5</accession>
<comment type="caution">
    <text evidence="3">The sequence shown here is derived from an EMBL/GenBank/DDBJ whole genome shotgun (WGS) entry which is preliminary data.</text>
</comment>
<evidence type="ECO:0000313" key="4">
    <source>
        <dbReference type="Proteomes" id="UP000291591"/>
    </source>
</evidence>
<dbReference type="OrthoDB" id="9992754at2"/>
<protein>
    <submittedName>
        <fullName evidence="3">Uncharacterized protein</fullName>
    </submittedName>
</protein>
<keyword evidence="2" id="KW-0472">Membrane</keyword>
<dbReference type="RefSeq" id="WP_130291108.1">
    <property type="nucleotide sequence ID" value="NZ_SHKL01000001.1"/>
</dbReference>
<gene>
    <name evidence="3" type="ORF">EV383_3787</name>
</gene>
<evidence type="ECO:0000313" key="3">
    <source>
        <dbReference type="EMBL" id="RZT86888.1"/>
    </source>
</evidence>
<feature type="region of interest" description="Disordered" evidence="1">
    <location>
        <begin position="1"/>
        <end position="31"/>
    </location>
</feature>
<name>A0A4Q7V0F5_PSEST</name>
<organism evidence="3 4">
    <name type="scientific">Pseudonocardia sediminis</name>
    <dbReference type="NCBI Taxonomy" id="1397368"/>
    <lineage>
        <taxon>Bacteria</taxon>
        <taxon>Bacillati</taxon>
        <taxon>Actinomycetota</taxon>
        <taxon>Actinomycetes</taxon>
        <taxon>Pseudonocardiales</taxon>
        <taxon>Pseudonocardiaceae</taxon>
        <taxon>Pseudonocardia</taxon>
    </lineage>
</organism>
<evidence type="ECO:0000256" key="1">
    <source>
        <dbReference type="SAM" id="MobiDB-lite"/>
    </source>
</evidence>
<dbReference type="AlphaFoldDB" id="A0A4Q7V0F5"/>
<evidence type="ECO:0000256" key="2">
    <source>
        <dbReference type="SAM" id="Phobius"/>
    </source>
</evidence>
<keyword evidence="2" id="KW-1133">Transmembrane helix</keyword>
<reference evidence="3 4" key="1">
    <citation type="submission" date="2019-02" db="EMBL/GenBank/DDBJ databases">
        <title>Sequencing the genomes of 1000 actinobacteria strains.</title>
        <authorList>
            <person name="Klenk H.-P."/>
        </authorList>
    </citation>
    <scope>NUCLEOTIDE SEQUENCE [LARGE SCALE GENOMIC DNA]</scope>
    <source>
        <strain evidence="3 4">DSM 45779</strain>
    </source>
</reference>
<sequence length="147" mass="14627">MTQAVAVRERDETTTAAAGPESSPNPPVDNGERLKNSFQGLLVALIDKVSGVALRKVDDLASSLEDVTANGGVGLAAALGAGKAVLAGTNPVWGAVKAGFAALGTLAKTLVIVGLALSPVLLIVLALLLVVALLVIAIVLAIRAATS</sequence>
<dbReference type="EMBL" id="SHKL01000001">
    <property type="protein sequence ID" value="RZT86888.1"/>
    <property type="molecule type" value="Genomic_DNA"/>
</dbReference>
<keyword evidence="2" id="KW-0812">Transmembrane</keyword>
<dbReference type="Proteomes" id="UP000291591">
    <property type="component" value="Unassembled WGS sequence"/>
</dbReference>
<feature type="transmembrane region" description="Helical" evidence="2">
    <location>
        <begin position="98"/>
        <end position="117"/>
    </location>
</feature>